<dbReference type="Proteomes" id="UP000265497">
    <property type="component" value="Unassembled WGS sequence"/>
</dbReference>
<evidence type="ECO:0000256" key="1">
    <source>
        <dbReference type="PROSITE-ProRule" id="PRU00339"/>
    </source>
</evidence>
<keyword evidence="2" id="KW-0472">Membrane</keyword>
<feature type="transmembrane region" description="Helical" evidence="2">
    <location>
        <begin position="58"/>
        <end position="76"/>
    </location>
</feature>
<proteinExistence type="predicted"/>
<dbReference type="GeneID" id="97264893"/>
<dbReference type="Proteomes" id="UP000038200">
    <property type="component" value="Unassembled WGS sequence"/>
</dbReference>
<dbReference type="SMART" id="SM00028">
    <property type="entry name" value="TPR"/>
    <property type="match status" value="2"/>
</dbReference>
<dbReference type="EMBL" id="CDOL01000235">
    <property type="protein sequence ID" value="CEN53533.1"/>
    <property type="molecule type" value="Genomic_DNA"/>
</dbReference>
<evidence type="ECO:0000313" key="4">
    <source>
        <dbReference type="EMBL" id="CEN53533.1"/>
    </source>
</evidence>
<dbReference type="InterPro" id="IPR011990">
    <property type="entry name" value="TPR-like_helical_dom_sf"/>
</dbReference>
<dbReference type="RefSeq" id="WP_042008376.1">
    <property type="nucleotide sequence ID" value="NZ_CDOH01000024.1"/>
</dbReference>
<dbReference type="InterPro" id="IPR019734">
    <property type="entry name" value="TPR_rpt"/>
</dbReference>
<feature type="repeat" description="TPR" evidence="1">
    <location>
        <begin position="177"/>
        <end position="210"/>
    </location>
</feature>
<keyword evidence="2" id="KW-0812">Transmembrane</keyword>
<dbReference type="EMBL" id="NSDI01000006">
    <property type="protein sequence ID" value="RIY36365.1"/>
    <property type="molecule type" value="Genomic_DNA"/>
</dbReference>
<protein>
    <submittedName>
        <fullName evidence="4">TPR repeat-containing protein</fullName>
    </submittedName>
    <submittedName>
        <fullName evidence="5">Tetratricopeptide repeat-containing protein</fullName>
    </submittedName>
</protein>
<gene>
    <name evidence="3" type="ORF">CCAND38_330039</name>
    <name evidence="4" type="ORF">CCAND93_460018</name>
    <name evidence="5" type="ORF">CKY20_07740</name>
</gene>
<evidence type="ECO:0000313" key="6">
    <source>
        <dbReference type="Proteomes" id="UP000038200"/>
    </source>
</evidence>
<evidence type="ECO:0000313" key="5">
    <source>
        <dbReference type="EMBL" id="RIY36365.1"/>
    </source>
</evidence>
<reference evidence="5 8" key="2">
    <citation type="submission" date="2017-08" db="EMBL/GenBank/DDBJ databases">
        <title>Capnocytophaga canis 17-158 assembly.</title>
        <authorList>
            <person name="Gulvik C.A."/>
        </authorList>
    </citation>
    <scope>NUCLEOTIDE SEQUENCE [LARGE SCALE GENOMIC DNA]</scope>
    <source>
        <strain evidence="5 8">17-158</strain>
    </source>
</reference>
<keyword evidence="2" id="KW-1133">Transmembrane helix</keyword>
<accession>A0A0B7IUA5</accession>
<dbReference type="AlphaFoldDB" id="A0A0B7IUA5"/>
<organism evidence="4 6">
    <name type="scientific">Capnocytophaga canis</name>
    <dbReference type="NCBI Taxonomy" id="1848903"/>
    <lineage>
        <taxon>Bacteria</taxon>
        <taxon>Pseudomonadati</taxon>
        <taxon>Bacteroidota</taxon>
        <taxon>Flavobacteriia</taxon>
        <taxon>Flavobacteriales</taxon>
        <taxon>Flavobacteriaceae</taxon>
        <taxon>Capnocytophaga</taxon>
    </lineage>
</organism>
<keyword evidence="7" id="KW-1185">Reference proteome</keyword>
<evidence type="ECO:0000313" key="3">
    <source>
        <dbReference type="EMBL" id="CEN46338.1"/>
    </source>
</evidence>
<evidence type="ECO:0000313" key="8">
    <source>
        <dbReference type="Proteomes" id="UP000265497"/>
    </source>
</evidence>
<evidence type="ECO:0000313" key="7">
    <source>
        <dbReference type="Proteomes" id="UP000045051"/>
    </source>
</evidence>
<dbReference type="PROSITE" id="PS50005">
    <property type="entry name" value="TPR"/>
    <property type="match status" value="1"/>
</dbReference>
<sequence>MAVYKKRNNRPNRKKKIDELDELEEEQLHQESTTAEVFDSLDAGASKTEAWVQKNQKTILGVLVAVAVVGLGVLLYQQFVSAPKEKEGANEFFFANEFFNEALNATDDRAKDSLFTLSLEGGKGKYGFLEIIQEYSGTKAANLSQYGAGMAYMHKGEYQKAIDHLKKFDSPDDVMGVLALGNIGDAYSQLKNNQEALNFYKKAYTHSDNEFTKPMYLKKAGITAMLLNDNKEAGKLFEQIKDEYPTSEEARTIDILIGKISN</sequence>
<dbReference type="Gene3D" id="1.25.40.10">
    <property type="entry name" value="Tetratricopeptide repeat domain"/>
    <property type="match status" value="1"/>
</dbReference>
<dbReference type="Proteomes" id="UP000045051">
    <property type="component" value="Unassembled WGS sequence"/>
</dbReference>
<dbReference type="Pfam" id="PF13181">
    <property type="entry name" value="TPR_8"/>
    <property type="match status" value="1"/>
</dbReference>
<dbReference type="EMBL" id="CDOI01000144">
    <property type="protein sequence ID" value="CEN46338.1"/>
    <property type="molecule type" value="Genomic_DNA"/>
</dbReference>
<name>A0A0B7IUA5_9FLAO</name>
<dbReference type="OrthoDB" id="9808622at2"/>
<evidence type="ECO:0000256" key="2">
    <source>
        <dbReference type="SAM" id="Phobius"/>
    </source>
</evidence>
<reference evidence="6 7" key="1">
    <citation type="submission" date="2015-01" db="EMBL/GenBank/DDBJ databases">
        <authorList>
            <person name="MANFREDI Pablo"/>
        </authorList>
    </citation>
    <scope>NUCLEOTIDE SEQUENCE [LARGE SCALE GENOMIC DNA]</scope>
    <source>
        <strain evidence="3 7">CcD38</strain>
        <strain evidence="4 6">CcD93</strain>
    </source>
</reference>
<dbReference type="Pfam" id="PF13174">
    <property type="entry name" value="TPR_6"/>
    <property type="match status" value="2"/>
</dbReference>
<dbReference type="SUPFAM" id="SSF48452">
    <property type="entry name" value="TPR-like"/>
    <property type="match status" value="1"/>
</dbReference>
<dbReference type="STRING" id="1848903.CCAND38_330039"/>
<keyword evidence="1" id="KW-0802">TPR repeat</keyword>